<dbReference type="RefSeq" id="WP_256418674.1">
    <property type="nucleotide sequence ID" value="NZ_JANHDL010000007.1"/>
</dbReference>
<name>A0ABD6C4M2_9EURY</name>
<dbReference type="Proteomes" id="UP001597185">
    <property type="component" value="Unassembled WGS sequence"/>
</dbReference>
<keyword evidence="2" id="KW-0472">Membrane</keyword>
<organism evidence="3 4">
    <name type="scientific">Halorubrum laminariae</name>
    <dbReference type="NCBI Taxonomy" id="1433523"/>
    <lineage>
        <taxon>Archaea</taxon>
        <taxon>Methanobacteriati</taxon>
        <taxon>Methanobacteriota</taxon>
        <taxon>Stenosarchaea group</taxon>
        <taxon>Halobacteria</taxon>
        <taxon>Halobacteriales</taxon>
        <taxon>Haloferacaceae</taxon>
        <taxon>Halorubrum</taxon>
    </lineage>
</organism>
<protein>
    <submittedName>
        <fullName evidence="3">Type IV pilin</fullName>
    </submittedName>
</protein>
<comment type="caution">
    <text evidence="3">The sequence shown here is derived from an EMBL/GenBank/DDBJ whole genome shotgun (WGS) entry which is preliminary data.</text>
</comment>
<feature type="transmembrane region" description="Helical" evidence="2">
    <location>
        <begin position="12"/>
        <end position="39"/>
    </location>
</feature>
<evidence type="ECO:0000313" key="4">
    <source>
        <dbReference type="Proteomes" id="UP001597185"/>
    </source>
</evidence>
<sequence length="155" mass="16333">MRVLRHDDRGFTPLAGSGLLVGIVVVLLALVGAAMIGLIDGVAPPDAEFEAEQDGGELVIVAGGPDPVPAQELYVRGEDPDGNVQFGRWPGDGVVQPGDRVPVPNATGNEQFEVVWEPVAFDTRETLGRYDGEESNIEEWSENGSGRDPLGATGV</sequence>
<evidence type="ECO:0000313" key="3">
    <source>
        <dbReference type="EMBL" id="MFD1572384.1"/>
    </source>
</evidence>
<feature type="region of interest" description="Disordered" evidence="1">
    <location>
        <begin position="130"/>
        <end position="155"/>
    </location>
</feature>
<evidence type="ECO:0000256" key="2">
    <source>
        <dbReference type="SAM" id="Phobius"/>
    </source>
</evidence>
<gene>
    <name evidence="3" type="ORF">ACFR9T_17695</name>
</gene>
<keyword evidence="4" id="KW-1185">Reference proteome</keyword>
<accession>A0ABD6C4M2</accession>
<proteinExistence type="predicted"/>
<dbReference type="EMBL" id="JBHUDB010000027">
    <property type="protein sequence ID" value="MFD1572384.1"/>
    <property type="molecule type" value="Genomic_DNA"/>
</dbReference>
<evidence type="ECO:0000256" key="1">
    <source>
        <dbReference type="SAM" id="MobiDB-lite"/>
    </source>
</evidence>
<keyword evidence="2" id="KW-1133">Transmembrane helix</keyword>
<reference evidence="3 4" key="1">
    <citation type="journal article" date="2019" name="Int. J. Syst. Evol. Microbiol.">
        <title>The Global Catalogue of Microorganisms (GCM) 10K type strain sequencing project: providing services to taxonomists for standard genome sequencing and annotation.</title>
        <authorList>
            <consortium name="The Broad Institute Genomics Platform"/>
            <consortium name="The Broad Institute Genome Sequencing Center for Infectious Disease"/>
            <person name="Wu L."/>
            <person name="Ma J."/>
        </authorList>
    </citation>
    <scope>NUCLEOTIDE SEQUENCE [LARGE SCALE GENOMIC DNA]</scope>
    <source>
        <strain evidence="3 4">CGMCC 1.12689</strain>
    </source>
</reference>
<keyword evidence="2" id="KW-0812">Transmembrane</keyword>
<dbReference type="AlphaFoldDB" id="A0ABD6C4M2"/>